<accession>A0A4Y2BG84</accession>
<sequence length="80" mass="8721">MFLEFWTKPIDGLTVCRLQWPSGKVGAGGFQVRNPIPLKILRGCQPVAHLIIRGGQRLFCCVARKLEEGGGDSSGVILDI</sequence>
<protein>
    <submittedName>
        <fullName evidence="1">Uncharacterized protein</fullName>
    </submittedName>
</protein>
<keyword evidence="2" id="KW-1185">Reference proteome</keyword>
<comment type="caution">
    <text evidence="1">The sequence shown here is derived from an EMBL/GenBank/DDBJ whole genome shotgun (WGS) entry which is preliminary data.</text>
</comment>
<reference evidence="1 2" key="1">
    <citation type="journal article" date="2019" name="Sci. Rep.">
        <title>Orb-weaving spider Araneus ventricosus genome elucidates the spidroin gene catalogue.</title>
        <authorList>
            <person name="Kono N."/>
            <person name="Nakamura H."/>
            <person name="Ohtoshi R."/>
            <person name="Moran D.A.P."/>
            <person name="Shinohara A."/>
            <person name="Yoshida Y."/>
            <person name="Fujiwara M."/>
            <person name="Mori M."/>
            <person name="Tomita M."/>
            <person name="Arakawa K."/>
        </authorList>
    </citation>
    <scope>NUCLEOTIDE SEQUENCE [LARGE SCALE GENOMIC DNA]</scope>
</reference>
<dbReference type="AlphaFoldDB" id="A0A4Y2BG84"/>
<name>A0A4Y2BG84_ARAVE</name>
<organism evidence="1 2">
    <name type="scientific">Araneus ventricosus</name>
    <name type="common">Orbweaver spider</name>
    <name type="synonym">Epeira ventricosa</name>
    <dbReference type="NCBI Taxonomy" id="182803"/>
    <lineage>
        <taxon>Eukaryota</taxon>
        <taxon>Metazoa</taxon>
        <taxon>Ecdysozoa</taxon>
        <taxon>Arthropoda</taxon>
        <taxon>Chelicerata</taxon>
        <taxon>Arachnida</taxon>
        <taxon>Araneae</taxon>
        <taxon>Araneomorphae</taxon>
        <taxon>Entelegynae</taxon>
        <taxon>Araneoidea</taxon>
        <taxon>Araneidae</taxon>
        <taxon>Araneus</taxon>
    </lineage>
</organism>
<evidence type="ECO:0000313" key="1">
    <source>
        <dbReference type="EMBL" id="GBL90405.1"/>
    </source>
</evidence>
<dbReference type="EMBL" id="BGPR01000071">
    <property type="protein sequence ID" value="GBL90405.1"/>
    <property type="molecule type" value="Genomic_DNA"/>
</dbReference>
<dbReference type="Proteomes" id="UP000499080">
    <property type="component" value="Unassembled WGS sequence"/>
</dbReference>
<gene>
    <name evidence="1" type="ORF">AVEN_178837_1</name>
</gene>
<evidence type="ECO:0000313" key="2">
    <source>
        <dbReference type="Proteomes" id="UP000499080"/>
    </source>
</evidence>
<proteinExistence type="predicted"/>